<organism evidence="10 11">
    <name type="scientific">Thamnidium elegans</name>
    <dbReference type="NCBI Taxonomy" id="101142"/>
    <lineage>
        <taxon>Eukaryota</taxon>
        <taxon>Fungi</taxon>
        <taxon>Fungi incertae sedis</taxon>
        <taxon>Mucoromycota</taxon>
        <taxon>Mucoromycotina</taxon>
        <taxon>Mucoromycetes</taxon>
        <taxon>Mucorales</taxon>
        <taxon>Mucorineae</taxon>
        <taxon>Mucoraceae</taxon>
        <taxon>Thamnidium</taxon>
    </lineage>
</organism>
<evidence type="ECO:0000256" key="1">
    <source>
        <dbReference type="ARBA" id="ARBA00004123"/>
    </source>
</evidence>
<dbReference type="GO" id="GO:0000981">
    <property type="term" value="F:DNA-binding transcription factor activity, RNA polymerase II-specific"/>
    <property type="evidence" value="ECO:0007669"/>
    <property type="project" value="TreeGrafter"/>
</dbReference>
<reference evidence="10" key="1">
    <citation type="submission" date="2021-01" db="EMBL/GenBank/DDBJ databases">
        <title>Metabolic potential, ecology and presence of endohyphal bacteria is reflected in genomic diversity of Mucoromycotina.</title>
        <authorList>
            <person name="Muszewska A."/>
            <person name="Okrasinska A."/>
            <person name="Steczkiewicz K."/>
            <person name="Drgas O."/>
            <person name="Orlowska M."/>
            <person name="Perlinska-Lenart U."/>
            <person name="Aleksandrzak-Piekarczyk T."/>
            <person name="Szatraj K."/>
            <person name="Zielenkiewicz U."/>
            <person name="Pilsyk S."/>
            <person name="Malc E."/>
            <person name="Mieczkowski P."/>
            <person name="Kruszewska J.S."/>
            <person name="Biernat P."/>
            <person name="Pawlowska J."/>
        </authorList>
    </citation>
    <scope>NUCLEOTIDE SEQUENCE</scope>
    <source>
        <strain evidence="10">WA0000018081</strain>
    </source>
</reference>
<dbReference type="PANTHER" id="PTHR14003:SF19">
    <property type="entry name" value="YY2 TRANSCRIPTION FACTOR"/>
    <property type="match status" value="1"/>
</dbReference>
<evidence type="ECO:0000256" key="4">
    <source>
        <dbReference type="ARBA" id="ARBA00022771"/>
    </source>
</evidence>
<keyword evidence="11" id="KW-1185">Reference proteome</keyword>
<keyword evidence="2" id="KW-0479">Metal-binding</keyword>
<proteinExistence type="predicted"/>
<dbReference type="EMBL" id="JAEPRE010000137">
    <property type="protein sequence ID" value="KAG2231742.1"/>
    <property type="molecule type" value="Genomic_DNA"/>
</dbReference>
<dbReference type="FunFam" id="3.30.160.60:FF:000425">
    <property type="entry name" value="PLAG1 like zinc finger 1"/>
    <property type="match status" value="1"/>
</dbReference>
<keyword evidence="4 7" id="KW-0863">Zinc-finger</keyword>
<dbReference type="GO" id="GO:0031519">
    <property type="term" value="C:PcG protein complex"/>
    <property type="evidence" value="ECO:0007669"/>
    <property type="project" value="TreeGrafter"/>
</dbReference>
<dbReference type="PROSITE" id="PS00028">
    <property type="entry name" value="ZINC_FINGER_C2H2_1"/>
    <property type="match status" value="2"/>
</dbReference>
<evidence type="ECO:0000256" key="8">
    <source>
        <dbReference type="SAM" id="MobiDB-lite"/>
    </source>
</evidence>
<name>A0A8H7VUC8_9FUNG</name>
<feature type="region of interest" description="Disordered" evidence="8">
    <location>
        <begin position="264"/>
        <end position="288"/>
    </location>
</feature>
<feature type="compositionally biased region" description="Low complexity" evidence="8">
    <location>
        <begin position="183"/>
        <end position="203"/>
    </location>
</feature>
<accession>A0A8H7VUC8</accession>
<dbReference type="InterPro" id="IPR013087">
    <property type="entry name" value="Znf_C2H2_type"/>
</dbReference>
<comment type="caution">
    <text evidence="10">The sequence shown here is derived from an EMBL/GenBank/DDBJ whole genome shotgun (WGS) entry which is preliminary data.</text>
</comment>
<dbReference type="PROSITE" id="PS50157">
    <property type="entry name" value="ZINC_FINGER_C2H2_2"/>
    <property type="match status" value="2"/>
</dbReference>
<keyword evidence="6" id="KW-0539">Nucleus</keyword>
<evidence type="ECO:0000256" key="3">
    <source>
        <dbReference type="ARBA" id="ARBA00022737"/>
    </source>
</evidence>
<feature type="compositionally biased region" description="Low complexity" evidence="8">
    <location>
        <begin position="134"/>
        <end position="144"/>
    </location>
</feature>
<evidence type="ECO:0000256" key="2">
    <source>
        <dbReference type="ARBA" id="ARBA00022723"/>
    </source>
</evidence>
<evidence type="ECO:0000256" key="5">
    <source>
        <dbReference type="ARBA" id="ARBA00022833"/>
    </source>
</evidence>
<dbReference type="InterPro" id="IPR036236">
    <property type="entry name" value="Znf_C2H2_sf"/>
</dbReference>
<evidence type="ECO:0000256" key="6">
    <source>
        <dbReference type="ARBA" id="ARBA00023242"/>
    </source>
</evidence>
<sequence>MVFNIYPDMSYNYQTHLYQHGSTSNSLQKQPMHTENLLTSYNQPMIMNSPSQYPSTSTSHSFIPNHTVNTQPQYYYQPWKISRTSNELMLSHENMVPYCQRNIYNESGMSVDSSYQQQQFNNMYSFGQEKHHFSSSSSLSSSSSSPPPPPPVSSTSTSMYNNTQPCVSNNKTVMYEPNHYRRSSINTSRSSSPSFHDSFISRSPSPVNNKRYSCRLCSKRFTRPSSLTTHIYSHTGEKPFKCAVEGCGRNFSVVSNLRRHAKVHGNNPCTSPSISTTTSTSTSTAYSF</sequence>
<evidence type="ECO:0000313" key="11">
    <source>
        <dbReference type="Proteomes" id="UP000613177"/>
    </source>
</evidence>
<keyword evidence="3" id="KW-0677">Repeat</keyword>
<dbReference type="Gene3D" id="3.30.160.60">
    <property type="entry name" value="Classic Zinc Finger"/>
    <property type="match status" value="2"/>
</dbReference>
<dbReference type="GO" id="GO:0000978">
    <property type="term" value="F:RNA polymerase II cis-regulatory region sequence-specific DNA binding"/>
    <property type="evidence" value="ECO:0007669"/>
    <property type="project" value="TreeGrafter"/>
</dbReference>
<dbReference type="FunFam" id="3.30.160.60:FF:001102">
    <property type="entry name" value="Transcription factor IIIA"/>
    <property type="match status" value="1"/>
</dbReference>
<dbReference type="SUPFAM" id="SSF57667">
    <property type="entry name" value="beta-beta-alpha zinc fingers"/>
    <property type="match status" value="1"/>
</dbReference>
<dbReference type="AlphaFoldDB" id="A0A8H7VUC8"/>
<dbReference type="GO" id="GO:0008270">
    <property type="term" value="F:zinc ion binding"/>
    <property type="evidence" value="ECO:0007669"/>
    <property type="project" value="UniProtKB-KW"/>
</dbReference>
<feature type="compositionally biased region" description="Low complexity" evidence="8">
    <location>
        <begin position="270"/>
        <end position="288"/>
    </location>
</feature>
<dbReference type="GO" id="GO:0005667">
    <property type="term" value="C:transcription regulator complex"/>
    <property type="evidence" value="ECO:0007669"/>
    <property type="project" value="TreeGrafter"/>
</dbReference>
<evidence type="ECO:0000259" key="9">
    <source>
        <dbReference type="PROSITE" id="PS50157"/>
    </source>
</evidence>
<feature type="domain" description="C2H2-type" evidence="9">
    <location>
        <begin position="240"/>
        <end position="264"/>
    </location>
</feature>
<keyword evidence="5" id="KW-0862">Zinc</keyword>
<dbReference type="Pfam" id="PF00096">
    <property type="entry name" value="zf-C2H2"/>
    <property type="match status" value="2"/>
</dbReference>
<feature type="compositionally biased region" description="Polar residues" evidence="8">
    <location>
        <begin position="159"/>
        <end position="172"/>
    </location>
</feature>
<dbReference type="Proteomes" id="UP000613177">
    <property type="component" value="Unassembled WGS sequence"/>
</dbReference>
<dbReference type="PANTHER" id="PTHR14003">
    <property type="entry name" value="TRANSCRIPTIONAL REPRESSOR PROTEIN YY"/>
    <property type="match status" value="1"/>
</dbReference>
<dbReference type="SMART" id="SM00355">
    <property type="entry name" value="ZnF_C2H2"/>
    <property type="match status" value="2"/>
</dbReference>
<feature type="domain" description="C2H2-type" evidence="9">
    <location>
        <begin position="212"/>
        <end position="239"/>
    </location>
</feature>
<evidence type="ECO:0000313" key="10">
    <source>
        <dbReference type="EMBL" id="KAG2231742.1"/>
    </source>
</evidence>
<comment type="subcellular location">
    <subcellularLocation>
        <location evidence="1">Nucleus</location>
    </subcellularLocation>
</comment>
<feature type="region of interest" description="Disordered" evidence="8">
    <location>
        <begin position="132"/>
        <end position="207"/>
    </location>
</feature>
<protein>
    <recommendedName>
        <fullName evidence="9">C2H2-type domain-containing protein</fullName>
    </recommendedName>
</protein>
<evidence type="ECO:0000256" key="7">
    <source>
        <dbReference type="PROSITE-ProRule" id="PRU00042"/>
    </source>
</evidence>
<dbReference type="GO" id="GO:0000785">
    <property type="term" value="C:chromatin"/>
    <property type="evidence" value="ECO:0007669"/>
    <property type="project" value="TreeGrafter"/>
</dbReference>
<gene>
    <name evidence="10" type="ORF">INT48_007462</name>
</gene>